<dbReference type="GO" id="GO:0008270">
    <property type="term" value="F:zinc ion binding"/>
    <property type="evidence" value="ECO:0007669"/>
    <property type="project" value="UniProtKB-UniRule"/>
</dbReference>
<dbReference type="KEGG" id="cpin:CPIN18020_1577"/>
<feature type="binding site" evidence="9">
    <location>
        <position position="109"/>
    </location>
    <ligand>
        <name>Zn(2+)</name>
        <dbReference type="ChEBI" id="CHEBI:29105"/>
        <label>1</label>
    </ligand>
</feature>
<dbReference type="InterPro" id="IPR001719">
    <property type="entry name" value="AP_endonuc_2"/>
</dbReference>
<feature type="binding site" evidence="9">
    <location>
        <position position="179"/>
    </location>
    <ligand>
        <name>Zn(2+)</name>
        <dbReference type="ChEBI" id="CHEBI:29105"/>
        <label>2</label>
    </ligand>
</feature>
<dbReference type="InterPro" id="IPR018246">
    <property type="entry name" value="AP_endonuc_F2_Zn_BS"/>
</dbReference>
<dbReference type="EMBL" id="CP017258">
    <property type="protein sequence ID" value="AQW88410.1"/>
    <property type="molecule type" value="Genomic_DNA"/>
</dbReference>
<feature type="binding site" evidence="9">
    <location>
        <position position="216"/>
    </location>
    <ligand>
        <name>Zn(2+)</name>
        <dbReference type="ChEBI" id="CHEBI:29105"/>
        <label>2</label>
    </ligand>
</feature>
<feature type="binding site" evidence="9">
    <location>
        <position position="261"/>
    </location>
    <ligand>
        <name>Zn(2+)</name>
        <dbReference type="ChEBI" id="CHEBI:29105"/>
        <label>2</label>
    </ligand>
</feature>
<dbReference type="GeneID" id="56567217"/>
<evidence type="ECO:0000256" key="2">
    <source>
        <dbReference type="ARBA" id="ARBA00022722"/>
    </source>
</evidence>
<evidence type="ECO:0000313" key="10">
    <source>
        <dbReference type="EMBL" id="AQW88410.1"/>
    </source>
</evidence>
<name>A0A1S6U9N4_9BACT</name>
<sequence>MKYIGAHVSASGGVENAPLNAAKIGADAFALFVKNQRQWTAADLSEKSIVTFKQNCEKANIKPEHILPHDSYLINLGHFDDEKREKSFNAFLDEIKRVHLLGLKLLNFHPGSHLKEISEKECLDNIVKCLNLALQETRDVKLVIENTAGQGSNLGYKFEHLAYLIENVIDKTRIGVCIDTCHLFAAGYDIRDEKSYNKTMKEFDDIIGYEFLSAMHINDSKFDINSRKDRHESLGKGFLGLNAFKNIMNDEKIDDIPLILETIDDSIWDKEIEILRNFTRRNDV</sequence>
<dbReference type="PANTHER" id="PTHR21445:SF0">
    <property type="entry name" value="APURINIC-APYRIMIDINIC ENDONUCLEASE"/>
    <property type="match status" value="1"/>
</dbReference>
<keyword evidence="7 9" id="KW-0862">Zinc</keyword>
<dbReference type="SMART" id="SM00518">
    <property type="entry name" value="AP2Ec"/>
    <property type="match status" value="1"/>
</dbReference>
<dbReference type="PROSITE" id="PS00730">
    <property type="entry name" value="AP_NUCLEASE_F2_2"/>
    <property type="match status" value="1"/>
</dbReference>
<dbReference type="RefSeq" id="WP_078423906.1">
    <property type="nucleotide sequence ID" value="NZ_CP017018.1"/>
</dbReference>
<evidence type="ECO:0000256" key="5">
    <source>
        <dbReference type="ARBA" id="ARBA00022763"/>
    </source>
</evidence>
<evidence type="ECO:0000256" key="9">
    <source>
        <dbReference type="HAMAP-Rule" id="MF_00152"/>
    </source>
</evidence>
<comment type="function">
    <text evidence="9">Endonuclease IV plays a role in DNA repair. It cleaves phosphodiester bonds at apurinic or apyrimidinic (AP) sites, generating a 3'-hydroxyl group and a 5'-terminal sugar phosphate.</text>
</comment>
<keyword evidence="3 9" id="KW-0479">Metal-binding</keyword>
<keyword evidence="2 9" id="KW-0540">Nuclease</keyword>
<dbReference type="InterPro" id="IPR013022">
    <property type="entry name" value="Xyl_isomerase-like_TIM-brl"/>
</dbReference>
<feature type="binding site" evidence="9">
    <location>
        <position position="145"/>
    </location>
    <ligand>
        <name>Zn(2+)</name>
        <dbReference type="ChEBI" id="CHEBI:29105"/>
        <label>1</label>
    </ligand>
</feature>
<dbReference type="Pfam" id="PF01261">
    <property type="entry name" value="AP_endonuc_2"/>
    <property type="match status" value="1"/>
</dbReference>
<dbReference type="GO" id="GO:0003906">
    <property type="term" value="F:DNA-(apurinic or apyrimidinic site) endonuclease activity"/>
    <property type="evidence" value="ECO:0007669"/>
    <property type="project" value="TreeGrafter"/>
</dbReference>
<dbReference type="GO" id="GO:0008081">
    <property type="term" value="F:phosphoric diester hydrolase activity"/>
    <property type="evidence" value="ECO:0007669"/>
    <property type="project" value="TreeGrafter"/>
</dbReference>
<keyword evidence="4 9" id="KW-0255">Endonuclease</keyword>
<dbReference type="Gene3D" id="3.20.20.150">
    <property type="entry name" value="Divalent-metal-dependent TIM barrel enzymes"/>
    <property type="match status" value="1"/>
</dbReference>
<evidence type="ECO:0000256" key="6">
    <source>
        <dbReference type="ARBA" id="ARBA00022801"/>
    </source>
</evidence>
<dbReference type="PROSITE" id="PS00729">
    <property type="entry name" value="AP_NUCLEASE_F2_1"/>
    <property type="match status" value="1"/>
</dbReference>
<dbReference type="NCBIfam" id="NF002199">
    <property type="entry name" value="PRK01060.1-4"/>
    <property type="match status" value="1"/>
</dbReference>
<accession>A0A1S6U9N4</accession>
<protein>
    <recommendedName>
        <fullName evidence="9">Probable endonuclease 4</fullName>
        <ecNumber evidence="9">3.1.21.2</ecNumber>
    </recommendedName>
    <alternativeName>
        <fullName evidence="9">Endodeoxyribonuclease IV</fullName>
    </alternativeName>
    <alternativeName>
        <fullName evidence="9">Endonuclease IV</fullName>
    </alternativeName>
</protein>
<comment type="cofactor">
    <cofactor evidence="9">
        <name>Zn(2+)</name>
        <dbReference type="ChEBI" id="CHEBI:29105"/>
    </cofactor>
    <text evidence="9">Binds 3 Zn(2+) ions.</text>
</comment>
<dbReference type="PANTHER" id="PTHR21445">
    <property type="entry name" value="ENDONUCLEASE IV ENDODEOXYRIBONUCLEASE IV"/>
    <property type="match status" value="1"/>
</dbReference>
<keyword evidence="5 9" id="KW-0227">DNA damage</keyword>
<keyword evidence="8 9" id="KW-0234">DNA repair</keyword>
<dbReference type="InterPro" id="IPR036237">
    <property type="entry name" value="Xyl_isomerase-like_sf"/>
</dbReference>
<dbReference type="SUPFAM" id="SSF51658">
    <property type="entry name" value="Xylose isomerase-like"/>
    <property type="match status" value="1"/>
</dbReference>
<reference evidence="11" key="1">
    <citation type="submission" date="2016-09" db="EMBL/GenBank/DDBJ databases">
        <title>Comparative genomics of the Campylobacter concisus group.</title>
        <authorList>
            <person name="Miller W.G."/>
            <person name="Yee E."/>
            <person name="Chapman M.H."/>
            <person name="Huynh S."/>
            <person name="Bono J.L."/>
            <person name="On S.L.W."/>
            <person name="StLeger J."/>
            <person name="Foster G."/>
            <person name="Parker C.T."/>
        </authorList>
    </citation>
    <scope>NUCLEOTIDE SEQUENCE [LARGE SCALE GENOMIC DNA]</scope>
    <source>
        <strain evidence="11">RM18021</strain>
    </source>
</reference>
<feature type="binding site" evidence="9">
    <location>
        <position position="145"/>
    </location>
    <ligand>
        <name>Zn(2+)</name>
        <dbReference type="ChEBI" id="CHEBI:29105"/>
        <label>2</label>
    </ligand>
</feature>
<dbReference type="NCBIfam" id="TIGR00587">
    <property type="entry name" value="nfo"/>
    <property type="match status" value="1"/>
</dbReference>
<comment type="catalytic activity">
    <reaction evidence="9">
        <text>Endonucleolytic cleavage to 5'-phosphooligonucleotide end-products.</text>
        <dbReference type="EC" id="3.1.21.2"/>
    </reaction>
</comment>
<dbReference type="GO" id="GO:0008833">
    <property type="term" value="F:deoxyribonuclease IV (phage-T4-induced) activity"/>
    <property type="evidence" value="ECO:0007669"/>
    <property type="project" value="UniProtKB-UniRule"/>
</dbReference>
<feature type="binding site" evidence="9">
    <location>
        <position position="231"/>
    </location>
    <ligand>
        <name>Zn(2+)</name>
        <dbReference type="ChEBI" id="CHEBI:29105"/>
        <label>3</label>
    </ligand>
</feature>
<keyword evidence="11" id="KW-1185">Reference proteome</keyword>
<dbReference type="CDD" id="cd00019">
    <property type="entry name" value="AP2Ec"/>
    <property type="match status" value="1"/>
</dbReference>
<dbReference type="HAMAP" id="MF_00152">
    <property type="entry name" value="Nfo"/>
    <property type="match status" value="1"/>
</dbReference>
<feature type="binding site" evidence="9">
    <location>
        <position position="229"/>
    </location>
    <ligand>
        <name>Zn(2+)</name>
        <dbReference type="ChEBI" id="CHEBI:29105"/>
        <label>3</label>
    </ligand>
</feature>
<proteinExistence type="inferred from homology"/>
<dbReference type="GO" id="GO:0006284">
    <property type="term" value="P:base-excision repair"/>
    <property type="evidence" value="ECO:0007669"/>
    <property type="project" value="TreeGrafter"/>
</dbReference>
<dbReference type="Proteomes" id="UP000190868">
    <property type="component" value="Chromosome"/>
</dbReference>
<dbReference type="AlphaFoldDB" id="A0A1S6U9N4"/>
<keyword evidence="6 9" id="KW-0378">Hydrolase</keyword>
<evidence type="ECO:0000313" key="11">
    <source>
        <dbReference type="Proteomes" id="UP000190868"/>
    </source>
</evidence>
<dbReference type="GO" id="GO:0003677">
    <property type="term" value="F:DNA binding"/>
    <property type="evidence" value="ECO:0007669"/>
    <property type="project" value="InterPro"/>
</dbReference>
<gene>
    <name evidence="9 10" type="primary">nfo</name>
    <name evidence="10" type="ORF">CPIN18021_1631</name>
</gene>
<evidence type="ECO:0000256" key="1">
    <source>
        <dbReference type="ARBA" id="ARBA00005340"/>
    </source>
</evidence>
<evidence type="ECO:0000256" key="7">
    <source>
        <dbReference type="ARBA" id="ARBA00022833"/>
    </source>
</evidence>
<dbReference type="PROSITE" id="PS51432">
    <property type="entry name" value="AP_NUCLEASE_F2_4"/>
    <property type="match status" value="1"/>
</dbReference>
<dbReference type="EC" id="3.1.21.2" evidence="9"/>
<feature type="binding site" evidence="9">
    <location>
        <position position="69"/>
    </location>
    <ligand>
        <name>Zn(2+)</name>
        <dbReference type="ChEBI" id="CHEBI:29105"/>
        <label>1</label>
    </ligand>
</feature>
<dbReference type="FunFam" id="3.20.20.150:FF:000001">
    <property type="entry name" value="Probable endonuclease 4"/>
    <property type="match status" value="1"/>
</dbReference>
<dbReference type="PROSITE" id="PS00731">
    <property type="entry name" value="AP_NUCLEASE_F2_3"/>
    <property type="match status" value="1"/>
</dbReference>
<evidence type="ECO:0000256" key="4">
    <source>
        <dbReference type="ARBA" id="ARBA00022759"/>
    </source>
</evidence>
<evidence type="ECO:0000256" key="8">
    <source>
        <dbReference type="ARBA" id="ARBA00023204"/>
    </source>
</evidence>
<feature type="binding site" evidence="9">
    <location>
        <position position="182"/>
    </location>
    <ligand>
        <name>Zn(2+)</name>
        <dbReference type="ChEBI" id="CHEBI:29105"/>
        <label>3</label>
    </ligand>
</feature>
<comment type="similarity">
    <text evidence="1 9">Belongs to the AP endonuclease 2 family.</text>
</comment>
<organism evidence="10 11">
    <name type="scientific">Campylobacter pinnipediorum subsp. caledonicus</name>
    <dbReference type="NCBI Taxonomy" id="1874362"/>
    <lineage>
        <taxon>Bacteria</taxon>
        <taxon>Pseudomonadati</taxon>
        <taxon>Campylobacterota</taxon>
        <taxon>Epsilonproteobacteria</taxon>
        <taxon>Campylobacterales</taxon>
        <taxon>Campylobacteraceae</taxon>
        <taxon>Campylobacter</taxon>
    </lineage>
</organism>
<evidence type="ECO:0000256" key="3">
    <source>
        <dbReference type="ARBA" id="ARBA00022723"/>
    </source>
</evidence>